<keyword evidence="2" id="KW-1133">Transmembrane helix</keyword>
<name>A0AAN0J6H0_AMPQE</name>
<reference evidence="4" key="1">
    <citation type="journal article" date="2010" name="Nature">
        <title>The Amphimedon queenslandica genome and the evolution of animal complexity.</title>
        <authorList>
            <person name="Srivastava M."/>
            <person name="Simakov O."/>
            <person name="Chapman J."/>
            <person name="Fahey B."/>
            <person name="Gauthier M.E."/>
            <person name="Mitros T."/>
            <person name="Richards G.S."/>
            <person name="Conaco C."/>
            <person name="Dacre M."/>
            <person name="Hellsten U."/>
            <person name="Larroux C."/>
            <person name="Putnam N.H."/>
            <person name="Stanke M."/>
            <person name="Adamska M."/>
            <person name="Darling A."/>
            <person name="Degnan S.M."/>
            <person name="Oakley T.H."/>
            <person name="Plachetzki D.C."/>
            <person name="Zhai Y."/>
            <person name="Adamski M."/>
            <person name="Calcino A."/>
            <person name="Cummins S.F."/>
            <person name="Goodstein D.M."/>
            <person name="Harris C."/>
            <person name="Jackson D.J."/>
            <person name="Leys S.P."/>
            <person name="Shu S."/>
            <person name="Woodcroft B.J."/>
            <person name="Vervoort M."/>
            <person name="Kosik K.S."/>
            <person name="Manning G."/>
            <person name="Degnan B.M."/>
            <person name="Rokhsar D.S."/>
        </authorList>
    </citation>
    <scope>NUCLEOTIDE SEQUENCE [LARGE SCALE GENOMIC DNA]</scope>
</reference>
<keyword evidence="2" id="KW-0472">Membrane</keyword>
<feature type="compositionally biased region" description="Basic and acidic residues" evidence="1">
    <location>
        <begin position="273"/>
        <end position="282"/>
    </location>
</feature>
<feature type="transmembrane region" description="Helical" evidence="2">
    <location>
        <begin position="20"/>
        <end position="49"/>
    </location>
</feature>
<dbReference type="RefSeq" id="XP_019852316.1">
    <property type="nucleotide sequence ID" value="XM_019996757.1"/>
</dbReference>
<reference evidence="3" key="2">
    <citation type="submission" date="2024-06" db="UniProtKB">
        <authorList>
            <consortium name="EnsemblMetazoa"/>
        </authorList>
    </citation>
    <scope>IDENTIFICATION</scope>
</reference>
<dbReference type="AlphaFoldDB" id="A0AAN0J6H0"/>
<feature type="compositionally biased region" description="Polar residues" evidence="1">
    <location>
        <begin position="312"/>
        <end position="324"/>
    </location>
</feature>
<dbReference type="EnsemblMetazoa" id="XM_019996757.1">
    <property type="protein sequence ID" value="XP_019852316.1"/>
    <property type="gene ID" value="LOC109582138"/>
</dbReference>
<dbReference type="GeneID" id="109582138"/>
<protein>
    <submittedName>
        <fullName evidence="3">Uncharacterized protein</fullName>
    </submittedName>
</protein>
<evidence type="ECO:0000256" key="1">
    <source>
        <dbReference type="SAM" id="MobiDB-lite"/>
    </source>
</evidence>
<feature type="region of interest" description="Disordered" evidence="1">
    <location>
        <begin position="234"/>
        <end position="294"/>
    </location>
</feature>
<evidence type="ECO:0000313" key="3">
    <source>
        <dbReference type="EnsemblMetazoa" id="XP_019852316.1"/>
    </source>
</evidence>
<accession>A0AAN0J6H0</accession>
<sequence length="374" mass="39808">MTPTSSSPSTPSSDDGDDNTIAIVLSVVFVSFIIIIIVVVVFILAVYYWRKKTKGHFEVPQEPLPLPSVPQESGVPSELGKYVIITAPMPSKNMGDSIAMQPMLKGPNSDNHEAADNSTTCRTFSGTETTVVKTETNKEQGDIETPISYDTIAEEQKESIDTEKTITTEANEGGATKEPIYTDLAPSTGTKLLPKTEVASVEYADIESVRPKSKVPPVQSYDDVVVSASGTTVIGATGGDTNPPPIPDKKSNGATTTGQEGTNGGTDAAQDSSHAHDHHDTVIDETQARTPSDITMVTGKENLTIIVKAPVQLTNPSPGSSSKNFLIPRRSSIPERSFLSTAAVSTDSKPPAKSEDKESEMPNVLSTTEKNNEM</sequence>
<keyword evidence="2" id="KW-0812">Transmembrane</keyword>
<feature type="compositionally biased region" description="Low complexity" evidence="1">
    <location>
        <begin position="253"/>
        <end position="272"/>
    </location>
</feature>
<proteinExistence type="predicted"/>
<feature type="compositionally biased region" description="Basic and acidic residues" evidence="1">
    <location>
        <begin position="350"/>
        <end position="360"/>
    </location>
</feature>
<dbReference type="Proteomes" id="UP000007879">
    <property type="component" value="Unassembled WGS sequence"/>
</dbReference>
<feature type="compositionally biased region" description="Polar residues" evidence="1">
    <location>
        <begin position="338"/>
        <end position="348"/>
    </location>
</feature>
<keyword evidence="4" id="KW-1185">Reference proteome</keyword>
<evidence type="ECO:0000313" key="4">
    <source>
        <dbReference type="Proteomes" id="UP000007879"/>
    </source>
</evidence>
<feature type="compositionally biased region" description="Polar residues" evidence="1">
    <location>
        <begin position="364"/>
        <end position="374"/>
    </location>
</feature>
<organism evidence="3 4">
    <name type="scientific">Amphimedon queenslandica</name>
    <name type="common">Sponge</name>
    <dbReference type="NCBI Taxonomy" id="400682"/>
    <lineage>
        <taxon>Eukaryota</taxon>
        <taxon>Metazoa</taxon>
        <taxon>Porifera</taxon>
        <taxon>Demospongiae</taxon>
        <taxon>Heteroscleromorpha</taxon>
        <taxon>Haplosclerida</taxon>
        <taxon>Niphatidae</taxon>
        <taxon>Amphimedon</taxon>
    </lineage>
</organism>
<dbReference type="KEGG" id="aqu:109582138"/>
<evidence type="ECO:0000256" key="2">
    <source>
        <dbReference type="SAM" id="Phobius"/>
    </source>
</evidence>
<feature type="region of interest" description="Disordered" evidence="1">
    <location>
        <begin position="312"/>
        <end position="374"/>
    </location>
</feature>